<evidence type="ECO:0000313" key="3">
    <source>
        <dbReference type="EMBL" id="RYB05253.1"/>
    </source>
</evidence>
<feature type="chain" id="PRO_5020714250" description="DUF680 domain-containing protein" evidence="2">
    <location>
        <begin position="31"/>
        <end position="68"/>
    </location>
</feature>
<evidence type="ECO:0000256" key="2">
    <source>
        <dbReference type="SAM" id="SignalP"/>
    </source>
</evidence>
<feature type="signal peptide" evidence="2">
    <location>
        <begin position="1"/>
        <end position="30"/>
    </location>
</feature>
<feature type="compositionally biased region" description="Basic and acidic residues" evidence="1">
    <location>
        <begin position="49"/>
        <end position="68"/>
    </location>
</feature>
<reference evidence="3 4" key="2">
    <citation type="submission" date="2019-02" db="EMBL/GenBank/DDBJ databases">
        <title>'Lichenibacterium ramalinii' gen. nov. sp. nov., 'Lichenibacterium minor' gen. nov. sp. nov.</title>
        <authorList>
            <person name="Pankratov T."/>
        </authorList>
    </citation>
    <scope>NUCLEOTIDE SEQUENCE [LARGE SCALE GENOMIC DNA]</scope>
    <source>
        <strain evidence="3 4">RmlP001</strain>
    </source>
</reference>
<evidence type="ECO:0000256" key="1">
    <source>
        <dbReference type="SAM" id="MobiDB-lite"/>
    </source>
</evidence>
<comment type="caution">
    <text evidence="3">The sequence shown here is derived from an EMBL/GenBank/DDBJ whole genome shotgun (WGS) entry which is preliminary data.</text>
</comment>
<dbReference type="AlphaFoldDB" id="A0A4Q2RH70"/>
<keyword evidence="2" id="KW-0732">Signal</keyword>
<sequence>MTMTTIVTRTAVLAATVLMMSGVAVSSASASVGQHRIIPGQTASARHPQHAERNAPDLYCDKQESKCQ</sequence>
<dbReference type="Proteomes" id="UP000289411">
    <property type="component" value="Unassembled WGS sequence"/>
</dbReference>
<dbReference type="EMBL" id="QYBC01000007">
    <property type="protein sequence ID" value="RYB05253.1"/>
    <property type="molecule type" value="Genomic_DNA"/>
</dbReference>
<evidence type="ECO:0000313" key="4">
    <source>
        <dbReference type="Proteomes" id="UP000289411"/>
    </source>
</evidence>
<feature type="region of interest" description="Disordered" evidence="1">
    <location>
        <begin position="40"/>
        <end position="68"/>
    </location>
</feature>
<protein>
    <recommendedName>
        <fullName evidence="5">DUF680 domain-containing protein</fullName>
    </recommendedName>
</protein>
<keyword evidence="4" id="KW-1185">Reference proteome</keyword>
<name>A0A4Q2RH70_9HYPH</name>
<accession>A0A4Q2RH70</accession>
<organism evidence="3 4">
    <name type="scientific">Lichenibacterium ramalinae</name>
    <dbReference type="NCBI Taxonomy" id="2316527"/>
    <lineage>
        <taxon>Bacteria</taxon>
        <taxon>Pseudomonadati</taxon>
        <taxon>Pseudomonadota</taxon>
        <taxon>Alphaproteobacteria</taxon>
        <taxon>Hyphomicrobiales</taxon>
        <taxon>Lichenihabitantaceae</taxon>
        <taxon>Lichenibacterium</taxon>
    </lineage>
</organism>
<reference evidence="3 4" key="1">
    <citation type="submission" date="2018-09" db="EMBL/GenBank/DDBJ databases">
        <authorList>
            <person name="Grouzdev D.S."/>
            <person name="Krutkina M.S."/>
        </authorList>
    </citation>
    <scope>NUCLEOTIDE SEQUENCE [LARGE SCALE GENOMIC DNA]</scope>
    <source>
        <strain evidence="3 4">RmlP001</strain>
    </source>
</reference>
<gene>
    <name evidence="3" type="ORF">D3272_09875</name>
</gene>
<proteinExistence type="predicted"/>
<evidence type="ECO:0008006" key="5">
    <source>
        <dbReference type="Google" id="ProtNLM"/>
    </source>
</evidence>